<dbReference type="Gene3D" id="3.40.30.10">
    <property type="entry name" value="Glutaredoxin"/>
    <property type="match status" value="1"/>
</dbReference>
<dbReference type="PANTHER" id="PTHR42852">
    <property type="entry name" value="THIOL:DISULFIDE INTERCHANGE PROTEIN DSBE"/>
    <property type="match status" value="1"/>
</dbReference>
<comment type="subcellular location">
    <subcellularLocation>
        <location evidence="1">Cell envelope</location>
    </subcellularLocation>
</comment>
<accession>A0A399EBI9</accession>
<dbReference type="PANTHER" id="PTHR42852:SF18">
    <property type="entry name" value="CHROMOSOME UNDETERMINED SCAFFOLD_47, WHOLE GENOME SHOTGUN SEQUENCE"/>
    <property type="match status" value="1"/>
</dbReference>
<dbReference type="CDD" id="cd02966">
    <property type="entry name" value="TlpA_like_family"/>
    <property type="match status" value="1"/>
</dbReference>
<dbReference type="AlphaFoldDB" id="A0A399EBI9"/>
<evidence type="ECO:0000313" key="6">
    <source>
        <dbReference type="Proteomes" id="UP000265800"/>
    </source>
</evidence>
<name>A0A399EBI9_9DEIN</name>
<dbReference type="InterPro" id="IPR013766">
    <property type="entry name" value="Thioredoxin_domain"/>
</dbReference>
<dbReference type="PROSITE" id="PS51352">
    <property type="entry name" value="THIOREDOXIN_2"/>
    <property type="match status" value="1"/>
</dbReference>
<dbReference type="GO" id="GO:0016491">
    <property type="term" value="F:oxidoreductase activity"/>
    <property type="evidence" value="ECO:0007669"/>
    <property type="project" value="InterPro"/>
</dbReference>
<evidence type="ECO:0000256" key="2">
    <source>
        <dbReference type="ARBA" id="ARBA00022748"/>
    </source>
</evidence>
<dbReference type="EMBL" id="QWKZ01000188">
    <property type="protein sequence ID" value="RIH81176.1"/>
    <property type="molecule type" value="Genomic_DNA"/>
</dbReference>
<dbReference type="Pfam" id="PF08534">
    <property type="entry name" value="Redoxin"/>
    <property type="match status" value="1"/>
</dbReference>
<feature type="domain" description="Thioredoxin" evidence="4">
    <location>
        <begin position="31"/>
        <end position="176"/>
    </location>
</feature>
<organism evidence="5 6">
    <name type="scientific">Meiothermus luteus</name>
    <dbReference type="NCBI Taxonomy" id="2026184"/>
    <lineage>
        <taxon>Bacteria</taxon>
        <taxon>Thermotogati</taxon>
        <taxon>Deinococcota</taxon>
        <taxon>Deinococci</taxon>
        <taxon>Thermales</taxon>
        <taxon>Thermaceae</taxon>
        <taxon>Meiothermus</taxon>
    </lineage>
</organism>
<dbReference type="InterPro" id="IPR036249">
    <property type="entry name" value="Thioredoxin-like_sf"/>
</dbReference>
<protein>
    <submittedName>
        <fullName evidence="5">Thiol-disulfide oxidoreductase ResA</fullName>
    </submittedName>
</protein>
<evidence type="ECO:0000256" key="1">
    <source>
        <dbReference type="ARBA" id="ARBA00004196"/>
    </source>
</evidence>
<dbReference type="SUPFAM" id="SSF52833">
    <property type="entry name" value="Thioredoxin-like"/>
    <property type="match status" value="1"/>
</dbReference>
<comment type="caution">
    <text evidence="5">The sequence shown here is derived from an EMBL/GenBank/DDBJ whole genome shotgun (WGS) entry which is preliminary data.</text>
</comment>
<dbReference type="InterPro" id="IPR017937">
    <property type="entry name" value="Thioredoxin_CS"/>
</dbReference>
<keyword evidence="6" id="KW-1185">Reference proteome</keyword>
<dbReference type="GO" id="GO:0030313">
    <property type="term" value="C:cell envelope"/>
    <property type="evidence" value="ECO:0007669"/>
    <property type="project" value="UniProtKB-SubCell"/>
</dbReference>
<proteinExistence type="predicted"/>
<reference evidence="5 6" key="1">
    <citation type="submission" date="2018-08" db="EMBL/GenBank/DDBJ databases">
        <title>Meiothermus luteus KCTC 52599 genome sequencing project.</title>
        <authorList>
            <person name="Da Costa M.S."/>
            <person name="Albuquerque L."/>
            <person name="Raposo P."/>
            <person name="Froufe H.J.C."/>
            <person name="Barroso C.S."/>
            <person name="Egas C."/>
        </authorList>
    </citation>
    <scope>NUCLEOTIDE SEQUENCE [LARGE SCALE GENOMIC DNA]</scope>
    <source>
        <strain evidence="5 6">KCTC 52599</strain>
    </source>
</reference>
<gene>
    <name evidence="5" type="primary">resA_4</name>
    <name evidence="5" type="ORF">Mlute_02875</name>
</gene>
<dbReference type="GO" id="GO:0017004">
    <property type="term" value="P:cytochrome complex assembly"/>
    <property type="evidence" value="ECO:0007669"/>
    <property type="project" value="UniProtKB-KW"/>
</dbReference>
<dbReference type="InterPro" id="IPR013740">
    <property type="entry name" value="Redoxin"/>
</dbReference>
<evidence type="ECO:0000313" key="5">
    <source>
        <dbReference type="EMBL" id="RIH81176.1"/>
    </source>
</evidence>
<keyword evidence="3" id="KW-0812">Transmembrane</keyword>
<keyword evidence="3" id="KW-1133">Transmembrane helix</keyword>
<keyword evidence="3" id="KW-0472">Membrane</keyword>
<dbReference type="InterPro" id="IPR050553">
    <property type="entry name" value="Thioredoxin_ResA/DsbE_sf"/>
</dbReference>
<sequence length="178" mass="19454">MALALLRREALRLLWPALAAFALALVPLGLQNLSRPAQREVSPGYLGQAVLYLEPGQTRPGEVRFGELPRPMLLNFWATWCPPCRAEMPLLAEYQEKGYPIVLLNVGESTSAVQAFMGHNGLSVRVFLDPGGLQRAFGVSGLPTTLLLDAEGKVEARHLGPVNRAQLEALLRRLHASP</sequence>
<feature type="transmembrane region" description="Helical" evidence="3">
    <location>
        <begin position="12"/>
        <end position="30"/>
    </location>
</feature>
<dbReference type="PROSITE" id="PS00194">
    <property type="entry name" value="THIOREDOXIN_1"/>
    <property type="match status" value="1"/>
</dbReference>
<evidence type="ECO:0000256" key="3">
    <source>
        <dbReference type="SAM" id="Phobius"/>
    </source>
</evidence>
<evidence type="ECO:0000259" key="4">
    <source>
        <dbReference type="PROSITE" id="PS51352"/>
    </source>
</evidence>
<keyword evidence="2" id="KW-0201">Cytochrome c-type biogenesis</keyword>
<dbReference type="Proteomes" id="UP000265800">
    <property type="component" value="Unassembled WGS sequence"/>
</dbReference>